<dbReference type="Proteomes" id="UP000031197">
    <property type="component" value="Unassembled WGS sequence"/>
</dbReference>
<dbReference type="AlphaFoldDB" id="A0A0B3Y056"/>
<feature type="compositionally biased region" description="Polar residues" evidence="1">
    <location>
        <begin position="215"/>
        <end position="228"/>
    </location>
</feature>
<name>A0A0B3Y056_9ALTE</name>
<sequence length="284" mass="31437">MELFDRAHGLLFTMTTITPSFFAPERSIDHHSVAKKTAWRPLLISGCAHVFGVIVVVILSQMGINNQKARVNVLEQTPEISARLYYPPVPRPPAQAKPQETKPNDVSPKRQEIELKPDATKATEALDSKNEIVESPAPKKQKNAEPDTQQVPIESKSTNTLPSPTLSKDANRRAGSLNLSVKDGAALYFEKYHSDKVAEDAEQAAKAFQERKNSPVLSGPSTQQIQANENRRPSKRVNCSSTTNKTLAILSGFTGGTLECTKMDDHKRFIEARLNKLPKDEEIN</sequence>
<keyword evidence="2" id="KW-0472">Membrane</keyword>
<dbReference type="EMBL" id="JWLW01000009">
    <property type="protein sequence ID" value="KHT55368.1"/>
    <property type="molecule type" value="Genomic_DNA"/>
</dbReference>
<proteinExistence type="predicted"/>
<accession>A0A0B3Y056</accession>
<evidence type="ECO:0000313" key="4">
    <source>
        <dbReference type="Proteomes" id="UP000031197"/>
    </source>
</evidence>
<keyword evidence="4" id="KW-1185">Reference proteome</keyword>
<feature type="compositionally biased region" description="Basic and acidic residues" evidence="1">
    <location>
        <begin position="99"/>
        <end position="132"/>
    </location>
</feature>
<evidence type="ECO:0000256" key="2">
    <source>
        <dbReference type="SAM" id="Phobius"/>
    </source>
</evidence>
<evidence type="ECO:0000256" key="1">
    <source>
        <dbReference type="SAM" id="MobiDB-lite"/>
    </source>
</evidence>
<feature type="region of interest" description="Disordered" evidence="1">
    <location>
        <begin position="210"/>
        <end position="240"/>
    </location>
</feature>
<feature type="region of interest" description="Disordered" evidence="1">
    <location>
        <begin position="84"/>
        <end position="174"/>
    </location>
</feature>
<evidence type="ECO:0000313" key="3">
    <source>
        <dbReference type="EMBL" id="KHT55368.1"/>
    </source>
</evidence>
<reference evidence="3 4" key="1">
    <citation type="submission" date="2014-12" db="EMBL/GenBank/DDBJ databases">
        <title>Genome sequencing of Alteromonas marina AD001.</title>
        <authorList>
            <person name="Adrian T.G.S."/>
            <person name="Chan K.G."/>
        </authorList>
    </citation>
    <scope>NUCLEOTIDE SEQUENCE [LARGE SCALE GENOMIC DNA]</scope>
    <source>
        <strain evidence="3 4">AD001</strain>
    </source>
</reference>
<dbReference type="OrthoDB" id="6329672at2"/>
<gene>
    <name evidence="3" type="ORF">RJ41_04810</name>
</gene>
<dbReference type="RefSeq" id="WP_039217704.1">
    <property type="nucleotide sequence ID" value="NZ_JWLW01000009.1"/>
</dbReference>
<feature type="transmembrane region" description="Helical" evidence="2">
    <location>
        <begin position="38"/>
        <end position="60"/>
    </location>
</feature>
<organism evidence="3 4">
    <name type="scientific">Alteromonas marina</name>
    <dbReference type="NCBI Taxonomy" id="203795"/>
    <lineage>
        <taxon>Bacteria</taxon>
        <taxon>Pseudomonadati</taxon>
        <taxon>Pseudomonadota</taxon>
        <taxon>Gammaproteobacteria</taxon>
        <taxon>Alteromonadales</taxon>
        <taxon>Alteromonadaceae</taxon>
        <taxon>Alteromonas/Salinimonas group</taxon>
        <taxon>Alteromonas</taxon>
    </lineage>
</organism>
<keyword evidence="2" id="KW-1133">Transmembrane helix</keyword>
<keyword evidence="2" id="KW-0812">Transmembrane</keyword>
<feature type="compositionally biased region" description="Polar residues" evidence="1">
    <location>
        <begin position="146"/>
        <end position="168"/>
    </location>
</feature>
<protein>
    <submittedName>
        <fullName evidence="3">Uncharacterized protein</fullName>
    </submittedName>
</protein>
<comment type="caution">
    <text evidence="3">The sequence shown here is derived from an EMBL/GenBank/DDBJ whole genome shotgun (WGS) entry which is preliminary data.</text>
</comment>